<dbReference type="PANTHER" id="PTHR13373">
    <property type="entry name" value="FROUNT PROTEIN-RELATED"/>
    <property type="match status" value="1"/>
</dbReference>
<evidence type="ECO:0000256" key="5">
    <source>
        <dbReference type="ARBA" id="ARBA00022927"/>
    </source>
</evidence>
<evidence type="ECO:0000256" key="3">
    <source>
        <dbReference type="ARBA" id="ARBA00022448"/>
    </source>
</evidence>
<dbReference type="Proteomes" id="UP001150907">
    <property type="component" value="Unassembled WGS sequence"/>
</dbReference>
<evidence type="ECO:0000256" key="1">
    <source>
        <dbReference type="ARBA" id="ARBA00004567"/>
    </source>
</evidence>
<evidence type="ECO:0000313" key="11">
    <source>
        <dbReference type="Proteomes" id="UP001150907"/>
    </source>
</evidence>
<dbReference type="GO" id="GO:0031965">
    <property type="term" value="C:nuclear membrane"/>
    <property type="evidence" value="ECO:0007669"/>
    <property type="project" value="UniProtKB-UniRule"/>
</dbReference>
<evidence type="ECO:0000313" key="10">
    <source>
        <dbReference type="EMBL" id="KAJ1998658.1"/>
    </source>
</evidence>
<dbReference type="InterPro" id="IPR011502">
    <property type="entry name" value="Nucleoporin_Nup85"/>
</dbReference>
<comment type="subcellular location">
    <subcellularLocation>
        <location evidence="1 9">Nucleus</location>
        <location evidence="1 9">Nuclear pore complex</location>
    </subcellularLocation>
</comment>
<gene>
    <name evidence="10" type="primary">NUP85</name>
    <name evidence="10" type="ORF">H4R26_005376</name>
</gene>
<dbReference type="OrthoDB" id="17644at2759"/>
<dbReference type="GO" id="GO:0031080">
    <property type="term" value="C:nuclear pore outer ring"/>
    <property type="evidence" value="ECO:0007669"/>
    <property type="project" value="TreeGrafter"/>
</dbReference>
<keyword evidence="5 9" id="KW-0653">Protein transport</keyword>
<dbReference type="EMBL" id="JANBQF010000898">
    <property type="protein sequence ID" value="KAJ1998658.1"/>
    <property type="molecule type" value="Genomic_DNA"/>
</dbReference>
<dbReference type="GO" id="GO:0006606">
    <property type="term" value="P:protein import into nucleus"/>
    <property type="evidence" value="ECO:0007669"/>
    <property type="project" value="TreeGrafter"/>
</dbReference>
<dbReference type="PANTHER" id="PTHR13373:SF21">
    <property type="entry name" value="NUCLEAR PORE COMPLEX PROTEIN NUP85"/>
    <property type="match status" value="1"/>
</dbReference>
<evidence type="ECO:0000256" key="4">
    <source>
        <dbReference type="ARBA" id="ARBA00022816"/>
    </source>
</evidence>
<dbReference type="AlphaFoldDB" id="A0A9W8B9B6"/>
<comment type="caution">
    <text evidence="10">The sequence shown here is derived from an EMBL/GenBank/DDBJ whole genome shotgun (WGS) entry which is preliminary data.</text>
</comment>
<reference evidence="10" key="1">
    <citation type="submission" date="2022-07" db="EMBL/GenBank/DDBJ databases">
        <title>Phylogenomic reconstructions and comparative analyses of Kickxellomycotina fungi.</title>
        <authorList>
            <person name="Reynolds N.K."/>
            <person name="Stajich J.E."/>
            <person name="Barry K."/>
            <person name="Grigoriev I.V."/>
            <person name="Crous P."/>
            <person name="Smith M.E."/>
        </authorList>
    </citation>
    <scope>NUCLEOTIDE SEQUENCE</scope>
    <source>
        <strain evidence="10">IMI 214461</strain>
    </source>
</reference>
<keyword evidence="4 9" id="KW-0509">mRNA transport</keyword>
<evidence type="ECO:0000256" key="2">
    <source>
        <dbReference type="ARBA" id="ARBA00005573"/>
    </source>
</evidence>
<sequence length="677" mass="75180">MPRKKTDKFVVLRDNEVVTHLVPGLFPAGRQSEWTEQNRTITFALHPLSTRVAIAVAGKQPSECLSKKTPVFEQDQVVHVCGMAALPDERLPFVNDTHAVFAALQGIMEAAGGEAAGELVAVGIDGLLRMSALYREAMLRQVRVLQEAGAPSEFIVSEIETFQSMHAVWHLLEIIYLTTNMPGLSISIVPHFMEWLNLNFPAPSSEDGQRIVDSLGTESLALNTDLWPYLKKLALRGHVATLANMLERVAPAQELSSSAARWARDIARVARDMPLGSNEETSGSFNARWRRWNEELQNTVSAIDSLISGGKQPEANDAELESLYAIADVMRGNADAISAESKSWQDMLGAILLYSEPTSQADRLPSLAGIMVEQFQASEFSVLDRALVALLNHELPEFLVYCNQIDTWLSAHISDLMDHISILDMCRATFAVDPREHYLLALGESYLSHENLWRVGLDYLGLIGSQAGNSVMEEYAMRIPLESDTKAQQVLRMCDKFKLLRAKDRIHRQLGRQKWQRGRLGAAISHFAQVSDRRAVGQICDQLWDEYLATGELSYGPTIDGVMASGLRHDRLQFLTKYRDFHECYKVGEFADAGKILLHILLSEIAPPYAIADLLVDAIPLLEGDELVFDSDATFELMRCAETLLTQPPPASGTVDQGEMSIFSVACARNLARSFLV</sequence>
<accession>A0A9W8B9B6</accession>
<comment type="subunit">
    <text evidence="9">Component of the nuclear pore complex (NPC).</text>
</comment>
<keyword evidence="11" id="KW-1185">Reference proteome</keyword>
<dbReference type="GO" id="GO:0017056">
    <property type="term" value="F:structural constituent of nuclear pore"/>
    <property type="evidence" value="ECO:0007669"/>
    <property type="project" value="TreeGrafter"/>
</dbReference>
<evidence type="ECO:0000256" key="7">
    <source>
        <dbReference type="ARBA" id="ARBA00023132"/>
    </source>
</evidence>
<protein>
    <recommendedName>
        <fullName evidence="9">Nuclear pore complex protein Nup85</fullName>
    </recommendedName>
</protein>
<dbReference type="GO" id="GO:0006406">
    <property type="term" value="P:mRNA export from nucleus"/>
    <property type="evidence" value="ECO:0007669"/>
    <property type="project" value="TreeGrafter"/>
</dbReference>
<evidence type="ECO:0000256" key="8">
    <source>
        <dbReference type="ARBA" id="ARBA00023242"/>
    </source>
</evidence>
<keyword evidence="7 9" id="KW-0906">Nuclear pore complex</keyword>
<dbReference type="Pfam" id="PF07575">
    <property type="entry name" value="Nucleopor_Nup85"/>
    <property type="match status" value="1"/>
</dbReference>
<keyword evidence="3 9" id="KW-0813">Transport</keyword>
<comment type="function">
    <text evidence="9">Functions as a component of the nuclear pore complex (NPC).</text>
</comment>
<organism evidence="10 11">
    <name type="scientific">Coemansia thaxteri</name>
    <dbReference type="NCBI Taxonomy" id="2663907"/>
    <lineage>
        <taxon>Eukaryota</taxon>
        <taxon>Fungi</taxon>
        <taxon>Fungi incertae sedis</taxon>
        <taxon>Zoopagomycota</taxon>
        <taxon>Kickxellomycotina</taxon>
        <taxon>Kickxellomycetes</taxon>
        <taxon>Kickxellales</taxon>
        <taxon>Kickxellaceae</taxon>
        <taxon>Coemansia</taxon>
    </lineage>
</organism>
<dbReference type="GO" id="GO:0045893">
    <property type="term" value="P:positive regulation of DNA-templated transcription"/>
    <property type="evidence" value="ECO:0007669"/>
    <property type="project" value="TreeGrafter"/>
</dbReference>
<keyword evidence="9" id="KW-0472">Membrane</keyword>
<keyword evidence="6 9" id="KW-0811">Translocation</keyword>
<proteinExistence type="inferred from homology"/>
<comment type="similarity">
    <text evidence="2 9">Belongs to the nucleoporin Nup85 family.</text>
</comment>
<evidence type="ECO:0000256" key="6">
    <source>
        <dbReference type="ARBA" id="ARBA00023010"/>
    </source>
</evidence>
<name>A0A9W8B9B6_9FUNG</name>
<keyword evidence="8 9" id="KW-0539">Nucleus</keyword>
<evidence type="ECO:0000256" key="9">
    <source>
        <dbReference type="RuleBase" id="RU365073"/>
    </source>
</evidence>